<evidence type="ECO:0000259" key="1">
    <source>
        <dbReference type="PROSITE" id="PS50943"/>
    </source>
</evidence>
<evidence type="ECO:0000313" key="3">
    <source>
        <dbReference type="EMBL" id="CAB4191219.1"/>
    </source>
</evidence>
<dbReference type="CDD" id="cd00093">
    <property type="entry name" value="HTH_XRE"/>
    <property type="match status" value="1"/>
</dbReference>
<dbReference type="PROSITE" id="PS50943">
    <property type="entry name" value="HTH_CROC1"/>
    <property type="match status" value="1"/>
</dbReference>
<evidence type="ECO:0000313" key="2">
    <source>
        <dbReference type="EMBL" id="CAB4134858.1"/>
    </source>
</evidence>
<name>A0A6J5R2W3_9CAUD</name>
<reference evidence="3" key="1">
    <citation type="submission" date="2020-05" db="EMBL/GenBank/DDBJ databases">
        <authorList>
            <person name="Chiriac C."/>
            <person name="Salcher M."/>
            <person name="Ghai R."/>
            <person name="Kavagutti S V."/>
        </authorList>
    </citation>
    <scope>NUCLEOTIDE SEQUENCE</scope>
</reference>
<organism evidence="3">
    <name type="scientific">uncultured Caudovirales phage</name>
    <dbReference type="NCBI Taxonomy" id="2100421"/>
    <lineage>
        <taxon>Viruses</taxon>
        <taxon>Duplodnaviria</taxon>
        <taxon>Heunggongvirae</taxon>
        <taxon>Uroviricota</taxon>
        <taxon>Caudoviricetes</taxon>
        <taxon>Peduoviridae</taxon>
        <taxon>Maltschvirus</taxon>
        <taxon>Maltschvirus maltsch</taxon>
    </lineage>
</organism>
<gene>
    <name evidence="3" type="ORF">UFOVP1226_22</name>
    <name evidence="2" type="ORF">UFOVP278_20</name>
</gene>
<dbReference type="Gene3D" id="1.10.260.40">
    <property type="entry name" value="lambda repressor-like DNA-binding domains"/>
    <property type="match status" value="1"/>
</dbReference>
<dbReference type="InterPro" id="IPR010982">
    <property type="entry name" value="Lambda_DNA-bd_dom_sf"/>
</dbReference>
<sequence>MPKKKTLSPEILNYSATAILSARINAGVSQRDLSVRMGITQPLISAWEHGKSVPSLHHLVAIETSLGLSTGELIMPIAYPTHHGDLPSNN</sequence>
<accession>A0A6J5R2W3</accession>
<dbReference type="InterPro" id="IPR001387">
    <property type="entry name" value="Cro/C1-type_HTH"/>
</dbReference>
<dbReference type="GO" id="GO:0003677">
    <property type="term" value="F:DNA binding"/>
    <property type="evidence" value="ECO:0007669"/>
    <property type="project" value="InterPro"/>
</dbReference>
<protein>
    <submittedName>
        <fullName evidence="3">HTH_XRE domain containing protein</fullName>
    </submittedName>
</protein>
<dbReference type="SMART" id="SM00530">
    <property type="entry name" value="HTH_XRE"/>
    <property type="match status" value="1"/>
</dbReference>
<dbReference type="EMBL" id="LR797174">
    <property type="protein sequence ID" value="CAB4191219.1"/>
    <property type="molecule type" value="Genomic_DNA"/>
</dbReference>
<feature type="domain" description="HTH cro/C1-type" evidence="1">
    <location>
        <begin position="19"/>
        <end position="73"/>
    </location>
</feature>
<dbReference type="SUPFAM" id="SSF47413">
    <property type="entry name" value="lambda repressor-like DNA-binding domains"/>
    <property type="match status" value="1"/>
</dbReference>
<proteinExistence type="predicted"/>
<dbReference type="Pfam" id="PF01381">
    <property type="entry name" value="HTH_3"/>
    <property type="match status" value="1"/>
</dbReference>
<dbReference type="EMBL" id="LR796291">
    <property type="protein sequence ID" value="CAB4134858.1"/>
    <property type="molecule type" value="Genomic_DNA"/>
</dbReference>